<proteinExistence type="predicted"/>
<gene>
    <name evidence="2" type="ORF">BN7_3339</name>
</gene>
<dbReference type="EMBL" id="CAIF01000089">
    <property type="protein sequence ID" value="CCH43785.1"/>
    <property type="molecule type" value="Genomic_DNA"/>
</dbReference>
<comment type="caution">
    <text evidence="2">The sequence shown here is derived from an EMBL/GenBank/DDBJ whole genome shotgun (WGS) entry which is preliminary data.</text>
</comment>
<reference evidence="2 3" key="1">
    <citation type="journal article" date="2012" name="Eukaryot. Cell">
        <title>Draft genome sequence of Wickerhamomyces ciferrii NRRL Y-1031 F-60-10.</title>
        <authorList>
            <person name="Schneider J."/>
            <person name="Andrea H."/>
            <person name="Blom J."/>
            <person name="Jaenicke S."/>
            <person name="Ruckert C."/>
            <person name="Schorsch C."/>
            <person name="Szczepanowski R."/>
            <person name="Farwick M."/>
            <person name="Goesmann A."/>
            <person name="Puhler A."/>
            <person name="Schaffer S."/>
            <person name="Tauch A."/>
            <person name="Kohler T."/>
            <person name="Brinkrolf K."/>
        </authorList>
    </citation>
    <scope>NUCLEOTIDE SEQUENCE [LARGE SCALE GENOMIC DNA]</scope>
    <source>
        <strain evidence="3">ATCC 14091 / BCRC 22168 / CBS 111 / JCM 3599 / NBRC 0793 / NRRL Y-1031 F-60-10</strain>
    </source>
</reference>
<protein>
    <submittedName>
        <fullName evidence="2">Uncharacterized protein</fullName>
    </submittedName>
</protein>
<accession>K0KFA2</accession>
<dbReference type="InParanoid" id="K0KFA2"/>
<feature type="region of interest" description="Disordered" evidence="1">
    <location>
        <begin position="1"/>
        <end position="31"/>
    </location>
</feature>
<keyword evidence="3" id="KW-1185">Reference proteome</keyword>
<evidence type="ECO:0000313" key="3">
    <source>
        <dbReference type="Proteomes" id="UP000009328"/>
    </source>
</evidence>
<feature type="region of interest" description="Disordered" evidence="1">
    <location>
        <begin position="57"/>
        <end position="91"/>
    </location>
</feature>
<dbReference type="HOGENOM" id="CLU_2293874_0_0_1"/>
<organism evidence="2 3">
    <name type="scientific">Wickerhamomyces ciferrii (strain ATCC 14091 / BCRC 22168 / CBS 111 / JCM 3599 / NBRC 0793 / NRRL Y-1031 F-60-10)</name>
    <name type="common">Yeast</name>
    <name type="synonym">Pichia ciferrii</name>
    <dbReference type="NCBI Taxonomy" id="1206466"/>
    <lineage>
        <taxon>Eukaryota</taxon>
        <taxon>Fungi</taxon>
        <taxon>Dikarya</taxon>
        <taxon>Ascomycota</taxon>
        <taxon>Saccharomycotina</taxon>
        <taxon>Saccharomycetes</taxon>
        <taxon>Phaffomycetales</taxon>
        <taxon>Wickerhamomycetaceae</taxon>
        <taxon>Wickerhamomyces</taxon>
    </lineage>
</organism>
<evidence type="ECO:0000313" key="2">
    <source>
        <dbReference type="EMBL" id="CCH43785.1"/>
    </source>
</evidence>
<name>K0KFA2_WICCF</name>
<sequence length="101" mass="11315">MAKGSKGIQKKTIKSSKTPSKLLKKTSKSTTSKIDKLDASLDLSEITLDLMNHEAAKQKKKSILDHKDLKKDHDKDVATQETQKQNEGDMMKQLEMIGFKA</sequence>
<dbReference type="AlphaFoldDB" id="K0KFA2"/>
<dbReference type="Proteomes" id="UP000009328">
    <property type="component" value="Unassembled WGS sequence"/>
</dbReference>
<evidence type="ECO:0000256" key="1">
    <source>
        <dbReference type="SAM" id="MobiDB-lite"/>
    </source>
</evidence>